<accession>A0AAD5XQN0</accession>
<dbReference type="GO" id="GO:0004525">
    <property type="term" value="F:ribonuclease III activity"/>
    <property type="evidence" value="ECO:0007669"/>
    <property type="project" value="InterPro"/>
</dbReference>
<dbReference type="InterPro" id="IPR044443">
    <property type="entry name" value="Ribosomal_mL44_DSRM_fung"/>
</dbReference>
<dbReference type="SUPFAM" id="SSF54768">
    <property type="entry name" value="dsRNA-binding domain-like"/>
    <property type="match status" value="1"/>
</dbReference>
<evidence type="ECO:0000256" key="8">
    <source>
        <dbReference type="PROSITE-ProRule" id="PRU00266"/>
    </source>
</evidence>
<dbReference type="Gene3D" id="1.10.1520.10">
    <property type="entry name" value="Ribonuclease III domain"/>
    <property type="match status" value="2"/>
</dbReference>
<gene>
    <name evidence="11" type="ORF">HDU87_005996</name>
</gene>
<keyword evidence="3" id="KW-0689">Ribosomal protein</keyword>
<dbReference type="Gene3D" id="3.30.160.20">
    <property type="match status" value="1"/>
</dbReference>
<organism evidence="11 12">
    <name type="scientific">Geranomyces variabilis</name>
    <dbReference type="NCBI Taxonomy" id="109894"/>
    <lineage>
        <taxon>Eukaryota</taxon>
        <taxon>Fungi</taxon>
        <taxon>Fungi incertae sedis</taxon>
        <taxon>Chytridiomycota</taxon>
        <taxon>Chytridiomycota incertae sedis</taxon>
        <taxon>Chytridiomycetes</taxon>
        <taxon>Spizellomycetales</taxon>
        <taxon>Powellomycetaceae</taxon>
        <taxon>Geranomyces</taxon>
    </lineage>
</organism>
<evidence type="ECO:0000256" key="5">
    <source>
        <dbReference type="ARBA" id="ARBA00023274"/>
    </source>
</evidence>
<dbReference type="GO" id="GO:0003725">
    <property type="term" value="F:double-stranded RNA binding"/>
    <property type="evidence" value="ECO:0007669"/>
    <property type="project" value="InterPro"/>
</dbReference>
<dbReference type="PANTHER" id="PTHR11207:SF32">
    <property type="entry name" value="LARGE RIBOSOMAL SUBUNIT PROTEIN ML44"/>
    <property type="match status" value="1"/>
</dbReference>
<name>A0AAD5XQN0_9FUNG</name>
<dbReference type="InterPro" id="IPR036389">
    <property type="entry name" value="RNase_III_sf"/>
</dbReference>
<evidence type="ECO:0000256" key="3">
    <source>
        <dbReference type="ARBA" id="ARBA00022980"/>
    </source>
</evidence>
<evidence type="ECO:0000256" key="1">
    <source>
        <dbReference type="ARBA" id="ARBA00004173"/>
    </source>
</evidence>
<protein>
    <recommendedName>
        <fullName evidence="7">Large ribosomal subunit protein mL44</fullName>
    </recommendedName>
</protein>
<comment type="subcellular location">
    <subcellularLocation>
        <location evidence="1">Mitochondrion</location>
    </subcellularLocation>
</comment>
<evidence type="ECO:0000256" key="2">
    <source>
        <dbReference type="ARBA" id="ARBA00022884"/>
    </source>
</evidence>
<dbReference type="Proteomes" id="UP001212152">
    <property type="component" value="Unassembled WGS sequence"/>
</dbReference>
<feature type="domain" description="RNase III" evidence="10">
    <location>
        <begin position="91"/>
        <end position="205"/>
    </location>
</feature>
<dbReference type="PROSITE" id="PS50142">
    <property type="entry name" value="RNASE_3_2"/>
    <property type="match status" value="1"/>
</dbReference>
<evidence type="ECO:0000259" key="9">
    <source>
        <dbReference type="PROSITE" id="PS50137"/>
    </source>
</evidence>
<dbReference type="InterPro" id="IPR014720">
    <property type="entry name" value="dsRBD_dom"/>
</dbReference>
<dbReference type="GO" id="GO:0003735">
    <property type="term" value="F:structural constituent of ribosome"/>
    <property type="evidence" value="ECO:0007669"/>
    <property type="project" value="TreeGrafter"/>
</dbReference>
<evidence type="ECO:0000259" key="10">
    <source>
        <dbReference type="PROSITE" id="PS50142"/>
    </source>
</evidence>
<evidence type="ECO:0000256" key="6">
    <source>
        <dbReference type="ARBA" id="ARBA00024034"/>
    </source>
</evidence>
<comment type="similarity">
    <text evidence="6">Belongs to the ribonuclease III family. Mitochondrion-specific ribosomal protein mL44 subfamily.</text>
</comment>
<keyword evidence="5" id="KW-0687">Ribonucleoprotein</keyword>
<dbReference type="CDD" id="cd00593">
    <property type="entry name" value="RIBOc"/>
    <property type="match status" value="1"/>
</dbReference>
<dbReference type="SUPFAM" id="SSF69065">
    <property type="entry name" value="RNase III domain-like"/>
    <property type="match status" value="1"/>
</dbReference>
<reference evidence="11" key="1">
    <citation type="submission" date="2020-05" db="EMBL/GenBank/DDBJ databases">
        <title>Phylogenomic resolution of chytrid fungi.</title>
        <authorList>
            <person name="Stajich J.E."/>
            <person name="Amses K."/>
            <person name="Simmons R."/>
            <person name="Seto K."/>
            <person name="Myers J."/>
            <person name="Bonds A."/>
            <person name="Quandt C.A."/>
            <person name="Barry K."/>
            <person name="Liu P."/>
            <person name="Grigoriev I."/>
            <person name="Longcore J.E."/>
            <person name="James T.Y."/>
        </authorList>
    </citation>
    <scope>NUCLEOTIDE SEQUENCE</scope>
    <source>
        <strain evidence="11">JEL0379</strain>
    </source>
</reference>
<dbReference type="EMBL" id="JADGJQ010000005">
    <property type="protein sequence ID" value="KAJ3183880.1"/>
    <property type="molecule type" value="Genomic_DNA"/>
</dbReference>
<dbReference type="SMART" id="SM00358">
    <property type="entry name" value="DSRM"/>
    <property type="match status" value="1"/>
</dbReference>
<dbReference type="GO" id="GO:0006396">
    <property type="term" value="P:RNA processing"/>
    <property type="evidence" value="ECO:0007669"/>
    <property type="project" value="InterPro"/>
</dbReference>
<keyword evidence="4" id="KW-0496">Mitochondrion</keyword>
<proteinExistence type="inferred from homology"/>
<keyword evidence="2 8" id="KW-0694">RNA-binding</keyword>
<dbReference type="AlphaFoldDB" id="A0AAD5XQN0"/>
<dbReference type="Pfam" id="PF14622">
    <property type="entry name" value="Ribonucleas_3_3"/>
    <property type="match status" value="1"/>
</dbReference>
<dbReference type="PROSITE" id="PS50137">
    <property type="entry name" value="DS_RBD"/>
    <property type="match status" value="1"/>
</dbReference>
<evidence type="ECO:0000313" key="11">
    <source>
        <dbReference type="EMBL" id="KAJ3183880.1"/>
    </source>
</evidence>
<feature type="domain" description="DRBM" evidence="9">
    <location>
        <begin position="233"/>
        <end position="303"/>
    </location>
</feature>
<dbReference type="GO" id="GO:0005739">
    <property type="term" value="C:mitochondrion"/>
    <property type="evidence" value="ECO:0007669"/>
    <property type="project" value="TreeGrafter"/>
</dbReference>
<evidence type="ECO:0000256" key="7">
    <source>
        <dbReference type="ARBA" id="ARBA00035187"/>
    </source>
</evidence>
<sequence>MPSTATARNASITFARLARAAARSSCTAQPSAVALTAARLNPATSHRAAHTTPALRQAVAAAASPLPPSPSAAVPPHERARLAAFTARTGLNLDPELLRIVLTHRSYGKPGAEQSARFEFIGERALDLYVTEHIYLKYPELPTGALSSVVKAYVGDKAVQKVAVQFGVPQVMRWKGTHTPHTRGEIAIGASVLRSLIGALQTSLGPEATRAFVRAHFLSRTIDDLSAHLKVSAPMATLALLMKNQDRIRPVSRLLQETGRLSHAPVFLVGIYSGVEKIGEGAGSSKSHAEHSAAVDALCKHYLREVKDFSVPSEVAS</sequence>
<dbReference type="PANTHER" id="PTHR11207">
    <property type="entry name" value="RIBONUCLEASE III"/>
    <property type="match status" value="1"/>
</dbReference>
<dbReference type="InterPro" id="IPR000999">
    <property type="entry name" value="RNase_III_dom"/>
</dbReference>
<evidence type="ECO:0000256" key="4">
    <source>
        <dbReference type="ARBA" id="ARBA00023128"/>
    </source>
</evidence>
<dbReference type="SMART" id="SM00535">
    <property type="entry name" value="RIBOc"/>
    <property type="match status" value="1"/>
</dbReference>
<dbReference type="InterPro" id="IPR044444">
    <property type="entry name" value="Ribosomal_mL44_DSRM_metazoa"/>
</dbReference>
<dbReference type="CDD" id="cd19873">
    <property type="entry name" value="DSRM_MRPL3_like"/>
    <property type="match status" value="1"/>
</dbReference>
<dbReference type="Pfam" id="PF22892">
    <property type="entry name" value="DSRM_MRPL44"/>
    <property type="match status" value="1"/>
</dbReference>
<comment type="caution">
    <text evidence="11">The sequence shown here is derived from an EMBL/GenBank/DDBJ whole genome shotgun (WGS) entry which is preliminary data.</text>
</comment>
<evidence type="ECO:0000313" key="12">
    <source>
        <dbReference type="Proteomes" id="UP001212152"/>
    </source>
</evidence>
<keyword evidence="12" id="KW-1185">Reference proteome</keyword>